<protein>
    <recommendedName>
        <fullName evidence="3">Protein FAM136A</fullName>
    </recommendedName>
</protein>
<evidence type="ECO:0008006" key="3">
    <source>
        <dbReference type="Google" id="ProtNLM"/>
    </source>
</evidence>
<name>A0A1X7UWJ5_AMPQE</name>
<accession>A0A1X7UWJ5</accession>
<dbReference type="EnsemblMetazoa" id="Aqu2.1.32143_001">
    <property type="protein sequence ID" value="Aqu2.1.32143_001"/>
    <property type="gene ID" value="Aqu2.1.32143"/>
</dbReference>
<organism evidence="2">
    <name type="scientific">Amphimedon queenslandica</name>
    <name type="common">Sponge</name>
    <dbReference type="NCBI Taxonomy" id="400682"/>
    <lineage>
        <taxon>Eukaryota</taxon>
        <taxon>Metazoa</taxon>
        <taxon>Porifera</taxon>
        <taxon>Demospongiae</taxon>
        <taxon>Heteroscleromorpha</taxon>
        <taxon>Haplosclerida</taxon>
        <taxon>Niphatidae</taxon>
        <taxon>Amphimedon</taxon>
    </lineage>
</organism>
<dbReference type="AlphaFoldDB" id="A0A1X7UWJ5"/>
<dbReference type="STRING" id="400682.A0A1X7UWJ5"/>
<sequence>MAAEKKISCAMEKELESIDKDYIRPIQVNAFQCCAKCCQDRSVSHMILQNCLQNCMRPVSELEERIKQEVDSIQDRLTRCAQQCQDKAMDSLSSNPTVEERERAHKIGQDCLLGCADTHIPLINKMFTRLRQQLKG</sequence>
<dbReference type="OMA" id="NRCGMTC"/>
<comment type="similarity">
    <text evidence="1">Belongs to the FAM136 family.</text>
</comment>
<reference evidence="2" key="1">
    <citation type="submission" date="2017-05" db="UniProtKB">
        <authorList>
            <consortium name="EnsemblMetazoa"/>
        </authorList>
    </citation>
    <scope>IDENTIFICATION</scope>
</reference>
<dbReference type="PANTHER" id="PTHR21096:SF0">
    <property type="entry name" value="PROTEIN FAM136A"/>
    <property type="match status" value="1"/>
</dbReference>
<dbReference type="InParanoid" id="A0A1X7UWJ5"/>
<dbReference type="eggNOG" id="KOG3377">
    <property type="taxonomic scope" value="Eukaryota"/>
</dbReference>
<proteinExistence type="inferred from homology"/>
<dbReference type="GO" id="GO:0005737">
    <property type="term" value="C:cytoplasm"/>
    <property type="evidence" value="ECO:0007669"/>
    <property type="project" value="TreeGrafter"/>
</dbReference>
<dbReference type="InterPro" id="IPR008560">
    <property type="entry name" value="DUF842_euk"/>
</dbReference>
<evidence type="ECO:0000256" key="1">
    <source>
        <dbReference type="ARBA" id="ARBA00009952"/>
    </source>
</evidence>
<evidence type="ECO:0000313" key="2">
    <source>
        <dbReference type="EnsemblMetazoa" id="Aqu2.1.32143_001"/>
    </source>
</evidence>
<dbReference type="Pfam" id="PF05811">
    <property type="entry name" value="DUF842"/>
    <property type="match status" value="1"/>
</dbReference>
<dbReference type="PANTHER" id="PTHR21096">
    <property type="entry name" value="PROTEIN FAM136A"/>
    <property type="match status" value="1"/>
</dbReference>